<reference evidence="2" key="1">
    <citation type="submission" date="2022-12" db="EMBL/GenBank/DDBJ databases">
        <title>Genome assemblies of Blomia tropicalis.</title>
        <authorList>
            <person name="Cui Y."/>
        </authorList>
    </citation>
    <scope>NUCLEOTIDE SEQUENCE</scope>
    <source>
        <tissue evidence="2">Adult mites</tissue>
    </source>
</reference>
<feature type="compositionally biased region" description="Basic and acidic residues" evidence="1">
    <location>
        <begin position="228"/>
        <end position="242"/>
    </location>
</feature>
<protein>
    <submittedName>
        <fullName evidence="2">Uncharacterized protein</fullName>
    </submittedName>
</protein>
<feature type="compositionally biased region" description="Polar residues" evidence="1">
    <location>
        <begin position="165"/>
        <end position="175"/>
    </location>
</feature>
<accession>A0A9Q0MCP4</accession>
<dbReference type="EMBL" id="JAPWDV010000001">
    <property type="protein sequence ID" value="KAJ6221837.1"/>
    <property type="molecule type" value="Genomic_DNA"/>
</dbReference>
<keyword evidence="3" id="KW-1185">Reference proteome</keyword>
<feature type="compositionally biased region" description="Polar residues" evidence="1">
    <location>
        <begin position="39"/>
        <end position="49"/>
    </location>
</feature>
<gene>
    <name evidence="2" type="ORF">RDWZM_000382</name>
</gene>
<feature type="region of interest" description="Disordered" evidence="1">
    <location>
        <begin position="195"/>
        <end position="242"/>
    </location>
</feature>
<feature type="region of interest" description="Disordered" evidence="1">
    <location>
        <begin position="135"/>
        <end position="175"/>
    </location>
</feature>
<comment type="caution">
    <text evidence="2">The sequence shown here is derived from an EMBL/GenBank/DDBJ whole genome shotgun (WGS) entry which is preliminary data.</text>
</comment>
<feature type="compositionally biased region" description="Polar residues" evidence="1">
    <location>
        <begin position="1"/>
        <end position="11"/>
    </location>
</feature>
<evidence type="ECO:0000313" key="2">
    <source>
        <dbReference type="EMBL" id="KAJ6221837.1"/>
    </source>
</evidence>
<evidence type="ECO:0000313" key="3">
    <source>
        <dbReference type="Proteomes" id="UP001142055"/>
    </source>
</evidence>
<evidence type="ECO:0000256" key="1">
    <source>
        <dbReference type="SAM" id="MobiDB-lite"/>
    </source>
</evidence>
<feature type="region of interest" description="Disordered" evidence="1">
    <location>
        <begin position="1"/>
        <end position="118"/>
    </location>
</feature>
<organism evidence="2 3">
    <name type="scientific">Blomia tropicalis</name>
    <name type="common">Mite</name>
    <dbReference type="NCBI Taxonomy" id="40697"/>
    <lineage>
        <taxon>Eukaryota</taxon>
        <taxon>Metazoa</taxon>
        <taxon>Ecdysozoa</taxon>
        <taxon>Arthropoda</taxon>
        <taxon>Chelicerata</taxon>
        <taxon>Arachnida</taxon>
        <taxon>Acari</taxon>
        <taxon>Acariformes</taxon>
        <taxon>Sarcoptiformes</taxon>
        <taxon>Astigmata</taxon>
        <taxon>Glycyphagoidea</taxon>
        <taxon>Echimyopodidae</taxon>
        <taxon>Blomia</taxon>
    </lineage>
</organism>
<feature type="compositionally biased region" description="Polar residues" evidence="1">
    <location>
        <begin position="195"/>
        <end position="208"/>
    </location>
</feature>
<name>A0A9Q0MCP4_BLOTA</name>
<dbReference type="AlphaFoldDB" id="A0A9Q0MCP4"/>
<dbReference type="Proteomes" id="UP001142055">
    <property type="component" value="Chromosome 1"/>
</dbReference>
<sequence>MYQTDEASNDTGRFLQIIDSDAKDLLSRANPPPNPKKTGGSNYNANSYSGYEESDNRPSKYGGYKANSGYEENESKYGGYNKAYTGYEENESKQSKYGGYNKTYSGYEENENRSSKYGGYKANSAYSGYGNNENKSSNYNNYDSYQNNDFGKDPYSNENHDHGYSKQQSSNSNDQVVPSVQEIYYSNSTNFLKTANNDSSLNSTALNVQPNTSQPPPPPPQSQLLMRSENDLPDKTDYLNPKPDKTYAYAQMDYATNPGAIKDFNGYERLDYDQVLSSVQINSGLEITHVFLDYSSRNELHEITLQLMEAVTLDRIVLAIQRDDQLAETNSSTAQNLKEYVESQELQKMLF</sequence>
<proteinExistence type="predicted"/>
<feature type="compositionally biased region" description="Low complexity" evidence="1">
    <location>
        <begin position="135"/>
        <end position="148"/>
    </location>
</feature>